<dbReference type="SUPFAM" id="SSF54171">
    <property type="entry name" value="DNA-binding domain"/>
    <property type="match status" value="1"/>
</dbReference>
<dbReference type="InterPro" id="IPR044925">
    <property type="entry name" value="His-Me_finger_sf"/>
</dbReference>
<dbReference type="AlphaFoldDB" id="A0A0D0L2W8"/>
<keyword evidence="3" id="KW-0804">Transcription</keyword>
<feature type="domain" description="AP2/ERF" evidence="4">
    <location>
        <begin position="106"/>
        <end position="160"/>
    </location>
</feature>
<dbReference type="Gene3D" id="3.30.730.10">
    <property type="entry name" value="AP2/ERF domain"/>
    <property type="match status" value="1"/>
</dbReference>
<accession>A0A0D0L2W8</accession>
<evidence type="ECO:0000256" key="3">
    <source>
        <dbReference type="ARBA" id="ARBA00023163"/>
    </source>
</evidence>
<dbReference type="CDD" id="cd00085">
    <property type="entry name" value="HNHc"/>
    <property type="match status" value="1"/>
</dbReference>
<evidence type="ECO:0000256" key="2">
    <source>
        <dbReference type="ARBA" id="ARBA00023125"/>
    </source>
</evidence>
<dbReference type="Pfam" id="PF13392">
    <property type="entry name" value="HNH_3"/>
    <property type="match status" value="1"/>
</dbReference>
<dbReference type="InterPro" id="IPR016177">
    <property type="entry name" value="DNA-bd_dom_sf"/>
</dbReference>
<dbReference type="Gene3D" id="3.90.75.20">
    <property type="match status" value="1"/>
</dbReference>
<keyword evidence="2" id="KW-0238">DNA-binding</keyword>
<dbReference type="Proteomes" id="UP000035017">
    <property type="component" value="Unassembled WGS sequence"/>
</dbReference>
<evidence type="ECO:0000256" key="1">
    <source>
        <dbReference type="ARBA" id="ARBA00023015"/>
    </source>
</evidence>
<dbReference type="InterPro" id="IPR003615">
    <property type="entry name" value="HNH_nuc"/>
</dbReference>
<evidence type="ECO:0000259" key="4">
    <source>
        <dbReference type="PROSITE" id="PS51032"/>
    </source>
</evidence>
<organism evidence="5 6">
    <name type="scientific">Agrobacterium tumefaciens</name>
    <dbReference type="NCBI Taxonomy" id="358"/>
    <lineage>
        <taxon>Bacteria</taxon>
        <taxon>Pseudomonadati</taxon>
        <taxon>Pseudomonadota</taxon>
        <taxon>Alphaproteobacteria</taxon>
        <taxon>Hyphomicrobiales</taxon>
        <taxon>Rhizobiaceae</taxon>
        <taxon>Rhizobium/Agrobacterium group</taxon>
        <taxon>Agrobacterium</taxon>
        <taxon>Agrobacterium tumefaciens complex</taxon>
    </lineage>
</organism>
<dbReference type="GO" id="GO:0003677">
    <property type="term" value="F:DNA binding"/>
    <property type="evidence" value="ECO:0007669"/>
    <property type="project" value="UniProtKB-KW"/>
</dbReference>
<evidence type="ECO:0000313" key="5">
    <source>
        <dbReference type="EMBL" id="KIQ05179.1"/>
    </source>
</evidence>
<dbReference type="GO" id="GO:0003700">
    <property type="term" value="F:DNA-binding transcription factor activity"/>
    <property type="evidence" value="ECO:0007669"/>
    <property type="project" value="InterPro"/>
</dbReference>
<dbReference type="InterPro" id="IPR001471">
    <property type="entry name" value="AP2/ERF_dom"/>
</dbReference>
<protein>
    <recommendedName>
        <fullName evidence="4">AP2/ERF domain-containing protein</fullName>
    </recommendedName>
</protein>
<dbReference type="EMBL" id="JXQV01000003">
    <property type="protein sequence ID" value="KIQ05179.1"/>
    <property type="molecule type" value="Genomic_DNA"/>
</dbReference>
<sequence length="160" mass="18179">MKFVQGNLDYDPETGLFTWKHTLNPKVRAGAVAGSINDRGYRTISINVRHRRAHRLAWLVMTGSWPDNDVDHINGNRDDNRWENLRAATRSQNNMNSRMRVSNVTGMKGVAFNKMRGTWQASIKIDGKYKHLGAFKSPEEAKSAYDLAANKHYGEFARSA</sequence>
<dbReference type="PROSITE" id="PS51032">
    <property type="entry name" value="AP2_ERF"/>
    <property type="match status" value="1"/>
</dbReference>
<comment type="caution">
    <text evidence="5">The sequence shown here is derived from an EMBL/GenBank/DDBJ whole genome shotgun (WGS) entry which is preliminary data.</text>
</comment>
<proteinExistence type="predicted"/>
<name>A0A0D0L2W8_AGRTU</name>
<dbReference type="InterPro" id="IPR036955">
    <property type="entry name" value="AP2/ERF_dom_sf"/>
</dbReference>
<reference evidence="5 6" key="1">
    <citation type="submission" date="2014-12" db="EMBL/GenBank/DDBJ databases">
        <title>16Stimator: statistical estimation of ribosomal gene copy numbers from draft genome assemblies.</title>
        <authorList>
            <person name="Perisin M.A."/>
            <person name="Vetter M."/>
            <person name="Gilbert J.A."/>
            <person name="Bergelson J."/>
        </authorList>
    </citation>
    <scope>NUCLEOTIDE SEQUENCE [LARGE SCALE GENOMIC DNA]</scope>
    <source>
        <strain evidence="5 6">MEJ076</strain>
    </source>
</reference>
<evidence type="ECO:0000313" key="6">
    <source>
        <dbReference type="Proteomes" id="UP000035017"/>
    </source>
</evidence>
<gene>
    <name evidence="5" type="ORF">RU07_02275</name>
</gene>
<dbReference type="SUPFAM" id="SSF54060">
    <property type="entry name" value="His-Me finger endonucleases"/>
    <property type="match status" value="1"/>
</dbReference>
<keyword evidence="1" id="KW-0805">Transcription regulation</keyword>